<evidence type="ECO:0000256" key="1">
    <source>
        <dbReference type="ARBA" id="ARBA00001798"/>
    </source>
</evidence>
<evidence type="ECO:0000259" key="11">
    <source>
        <dbReference type="PROSITE" id="PS51873"/>
    </source>
</evidence>
<comment type="catalytic activity">
    <reaction evidence="1">
        <text>[E2 ubiquitin-conjugating enzyme]-S-ubiquitinyl-L-cysteine + [acceptor protein]-L-lysine = [E2 ubiquitin-conjugating enzyme]-L-cysteine + [acceptor protein]-N(6)-ubiquitinyl-L-lysine.</text>
        <dbReference type="EC" id="2.3.2.31"/>
    </reaction>
</comment>
<dbReference type="InterPro" id="IPR002867">
    <property type="entry name" value="IBR_dom"/>
</dbReference>
<evidence type="ECO:0000313" key="12">
    <source>
        <dbReference type="EMBL" id="CAJ1950661.1"/>
    </source>
</evidence>
<reference evidence="12" key="1">
    <citation type="submission" date="2023-10" db="EMBL/GenBank/DDBJ databases">
        <authorList>
            <person name="Domelevo Entfellner J.-B."/>
        </authorList>
    </citation>
    <scope>NUCLEOTIDE SEQUENCE</scope>
</reference>
<dbReference type="AlphaFoldDB" id="A0AA86VYD6"/>
<evidence type="ECO:0000256" key="8">
    <source>
        <dbReference type="ARBA" id="ARBA00022771"/>
    </source>
</evidence>
<feature type="domain" description="RING-type" evidence="11">
    <location>
        <begin position="260"/>
        <end position="476"/>
    </location>
</feature>
<keyword evidence="13" id="KW-1185">Reference proteome</keyword>
<dbReference type="GO" id="GO:0061630">
    <property type="term" value="F:ubiquitin protein ligase activity"/>
    <property type="evidence" value="ECO:0007669"/>
    <property type="project" value="UniProtKB-EC"/>
</dbReference>
<dbReference type="SMART" id="SM00647">
    <property type="entry name" value="IBR"/>
    <property type="match status" value="1"/>
</dbReference>
<evidence type="ECO:0000256" key="5">
    <source>
        <dbReference type="ARBA" id="ARBA00022679"/>
    </source>
</evidence>
<organism evidence="12 13">
    <name type="scientific">Sphenostylis stenocarpa</name>
    <dbReference type="NCBI Taxonomy" id="92480"/>
    <lineage>
        <taxon>Eukaryota</taxon>
        <taxon>Viridiplantae</taxon>
        <taxon>Streptophyta</taxon>
        <taxon>Embryophyta</taxon>
        <taxon>Tracheophyta</taxon>
        <taxon>Spermatophyta</taxon>
        <taxon>Magnoliopsida</taxon>
        <taxon>eudicotyledons</taxon>
        <taxon>Gunneridae</taxon>
        <taxon>Pentapetalae</taxon>
        <taxon>rosids</taxon>
        <taxon>fabids</taxon>
        <taxon>Fabales</taxon>
        <taxon>Fabaceae</taxon>
        <taxon>Papilionoideae</taxon>
        <taxon>50 kb inversion clade</taxon>
        <taxon>NPAAA clade</taxon>
        <taxon>indigoferoid/millettioid clade</taxon>
        <taxon>Phaseoleae</taxon>
        <taxon>Sphenostylis</taxon>
    </lineage>
</organism>
<dbReference type="PANTHER" id="PTHR11685">
    <property type="entry name" value="RBR FAMILY RING FINGER AND IBR DOMAIN-CONTAINING"/>
    <property type="match status" value="1"/>
</dbReference>
<evidence type="ECO:0000256" key="9">
    <source>
        <dbReference type="ARBA" id="ARBA00022786"/>
    </source>
</evidence>
<dbReference type="EMBL" id="OY731401">
    <property type="protein sequence ID" value="CAJ1950661.1"/>
    <property type="molecule type" value="Genomic_DNA"/>
</dbReference>
<dbReference type="Proteomes" id="UP001189624">
    <property type="component" value="Chromosome 4"/>
</dbReference>
<accession>A0AA86VYD6</accession>
<evidence type="ECO:0000256" key="2">
    <source>
        <dbReference type="ARBA" id="ARBA00001947"/>
    </source>
</evidence>
<dbReference type="InterPro" id="IPR044066">
    <property type="entry name" value="TRIAD_supradom"/>
</dbReference>
<evidence type="ECO:0000256" key="6">
    <source>
        <dbReference type="ARBA" id="ARBA00022723"/>
    </source>
</evidence>
<dbReference type="Pfam" id="PF01485">
    <property type="entry name" value="IBR"/>
    <property type="match status" value="1"/>
</dbReference>
<evidence type="ECO:0000256" key="4">
    <source>
        <dbReference type="ARBA" id="ARBA00012251"/>
    </source>
</evidence>
<keyword evidence="8" id="KW-0863">Zinc-finger</keyword>
<dbReference type="GO" id="GO:0008270">
    <property type="term" value="F:zinc ion binding"/>
    <property type="evidence" value="ECO:0007669"/>
    <property type="project" value="UniProtKB-KW"/>
</dbReference>
<evidence type="ECO:0000256" key="10">
    <source>
        <dbReference type="ARBA" id="ARBA00022833"/>
    </source>
</evidence>
<evidence type="ECO:0000256" key="7">
    <source>
        <dbReference type="ARBA" id="ARBA00022737"/>
    </source>
</evidence>
<name>A0AA86VYD6_9FABA</name>
<dbReference type="EC" id="2.3.2.31" evidence="4"/>
<dbReference type="PROSITE" id="PS51873">
    <property type="entry name" value="TRIAD"/>
    <property type="match status" value="1"/>
</dbReference>
<dbReference type="Gene3D" id="3.30.40.10">
    <property type="entry name" value="Zinc/RING finger domain, C3HC4 (zinc finger)"/>
    <property type="match status" value="1"/>
</dbReference>
<proteinExistence type="predicted"/>
<dbReference type="InterPro" id="IPR013083">
    <property type="entry name" value="Znf_RING/FYVE/PHD"/>
</dbReference>
<keyword evidence="7" id="KW-0677">Repeat</keyword>
<keyword evidence="5" id="KW-0808">Transferase</keyword>
<keyword evidence="6" id="KW-0479">Metal-binding</keyword>
<dbReference type="InterPro" id="IPR031127">
    <property type="entry name" value="E3_UB_ligase_RBR"/>
</dbReference>
<sequence>MMLSSIRVPTPFPTSSFLRRYVSGGPPSAAVEVRWAGGVSWKAKAGIRALEELLRTFEVSTLGKKLGSTAPMSSIIAPPNALCYASTTTKHVAVDSALQWKPVSRSWESVGTRGFGHLGLITYTYRNVNYFQFLFNVVSKIKGQCWINVVVPNHRPRKLSGRNSPFAFSVLAIPQLLFLRLFVKCIYHAILSFPHGKVLCGRKEGTSTASSSMTFSSTAEDHHLVDDFYFSPLHDDAEIFPISDEKYAEALLQLQEILYSSITSSCARVEKKKDIPLITRKGKQKMTGESSRFYCAGKIQENISMVKCPEPKCKGILEPQDCRSIIPKEVFDRWENALCENAVPASQKFYCPLNCSAMLIDDGDTFITVSVCPHCNRLCALCKVPWHSGLTCRKFQGLKKNEREMEDLLVFQLAKNNRWKRCPKCKFYVEKTEGYVGMDFATSVDPLGVVIMHVCSKIIAKDLHEASEFSENSNIIVIVRTATLL</sequence>
<comment type="cofactor">
    <cofactor evidence="2">
        <name>Zn(2+)</name>
        <dbReference type="ChEBI" id="CHEBI:29105"/>
    </cofactor>
</comment>
<keyword evidence="9" id="KW-0833">Ubl conjugation pathway</keyword>
<protein>
    <recommendedName>
        <fullName evidence="4">RBR-type E3 ubiquitin transferase</fullName>
        <ecNumber evidence="4">2.3.2.31</ecNumber>
    </recommendedName>
</protein>
<gene>
    <name evidence="12" type="ORF">AYBTSS11_LOCUS14373</name>
</gene>
<dbReference type="GO" id="GO:0016567">
    <property type="term" value="P:protein ubiquitination"/>
    <property type="evidence" value="ECO:0007669"/>
    <property type="project" value="InterPro"/>
</dbReference>
<keyword evidence="10" id="KW-0862">Zinc</keyword>
<evidence type="ECO:0000256" key="3">
    <source>
        <dbReference type="ARBA" id="ARBA00004906"/>
    </source>
</evidence>
<comment type="pathway">
    <text evidence="3">Protein modification; protein ubiquitination.</text>
</comment>
<evidence type="ECO:0000313" key="13">
    <source>
        <dbReference type="Proteomes" id="UP001189624"/>
    </source>
</evidence>
<dbReference type="Gramene" id="rna-AYBTSS11_LOCUS14373">
    <property type="protein sequence ID" value="CAJ1950661.1"/>
    <property type="gene ID" value="gene-AYBTSS11_LOCUS14373"/>
</dbReference>
<dbReference type="SUPFAM" id="SSF57850">
    <property type="entry name" value="RING/U-box"/>
    <property type="match status" value="1"/>
</dbReference>